<gene>
    <name evidence="2" type="ORF">POPTR_017G079300</name>
</gene>
<name>B9IJU2_POPTR</name>
<dbReference type="HOGENOM" id="CLU_1621781_0_0_1"/>
<keyword evidence="1" id="KW-0472">Membrane</keyword>
<dbReference type="Proteomes" id="UP000006729">
    <property type="component" value="Chromosome 17"/>
</dbReference>
<dbReference type="AlphaFoldDB" id="B9IJU2"/>
<keyword evidence="1" id="KW-1133">Transmembrane helix</keyword>
<dbReference type="EMBL" id="CM009306">
    <property type="protein sequence ID" value="PNS95805.1"/>
    <property type="molecule type" value="Genomic_DNA"/>
</dbReference>
<protein>
    <submittedName>
        <fullName evidence="2">Uncharacterized protein</fullName>
    </submittedName>
</protein>
<proteinExistence type="predicted"/>
<evidence type="ECO:0000256" key="1">
    <source>
        <dbReference type="SAM" id="Phobius"/>
    </source>
</evidence>
<keyword evidence="1" id="KW-0812">Transmembrane</keyword>
<sequence>MAAHLMMSDAATSKQATRGEQVRFQANGSIYEIIISIHGSNTISILFVLIDKKKNRKEWNRYPKFKKGTMALLFGEKGTKFMSEVRYWWDRNLASRHRNQIVKMVVVDLYAFLFIDGETKKRSTTFQDSVVYDKRKTCSCLLESKAIERFRTGHGNSFSWKLKP</sequence>
<organism evidence="2 3">
    <name type="scientific">Populus trichocarpa</name>
    <name type="common">Western balsam poplar</name>
    <name type="synonym">Populus balsamifera subsp. trichocarpa</name>
    <dbReference type="NCBI Taxonomy" id="3694"/>
    <lineage>
        <taxon>Eukaryota</taxon>
        <taxon>Viridiplantae</taxon>
        <taxon>Streptophyta</taxon>
        <taxon>Embryophyta</taxon>
        <taxon>Tracheophyta</taxon>
        <taxon>Spermatophyta</taxon>
        <taxon>Magnoliopsida</taxon>
        <taxon>eudicotyledons</taxon>
        <taxon>Gunneridae</taxon>
        <taxon>Pentapetalae</taxon>
        <taxon>rosids</taxon>
        <taxon>fabids</taxon>
        <taxon>Malpighiales</taxon>
        <taxon>Salicaceae</taxon>
        <taxon>Saliceae</taxon>
        <taxon>Populus</taxon>
    </lineage>
</organism>
<feature type="transmembrane region" description="Helical" evidence="1">
    <location>
        <begin position="30"/>
        <end position="50"/>
    </location>
</feature>
<evidence type="ECO:0000313" key="3">
    <source>
        <dbReference type="Proteomes" id="UP000006729"/>
    </source>
</evidence>
<dbReference type="InParanoid" id="B9IJU2"/>
<evidence type="ECO:0000313" key="2">
    <source>
        <dbReference type="EMBL" id="PNS95805.1"/>
    </source>
</evidence>
<accession>B9IJU2</accession>
<keyword evidence="3" id="KW-1185">Reference proteome</keyword>
<reference evidence="2 3" key="1">
    <citation type="journal article" date="2006" name="Science">
        <title>The genome of black cottonwood, Populus trichocarpa (Torr. &amp; Gray).</title>
        <authorList>
            <person name="Tuskan G.A."/>
            <person name="Difazio S."/>
            <person name="Jansson S."/>
            <person name="Bohlmann J."/>
            <person name="Grigoriev I."/>
            <person name="Hellsten U."/>
            <person name="Putnam N."/>
            <person name="Ralph S."/>
            <person name="Rombauts S."/>
            <person name="Salamov A."/>
            <person name="Schein J."/>
            <person name="Sterck L."/>
            <person name="Aerts A."/>
            <person name="Bhalerao R.R."/>
            <person name="Bhalerao R.P."/>
            <person name="Blaudez D."/>
            <person name="Boerjan W."/>
            <person name="Brun A."/>
            <person name="Brunner A."/>
            <person name="Busov V."/>
            <person name="Campbell M."/>
            <person name="Carlson J."/>
            <person name="Chalot M."/>
            <person name="Chapman J."/>
            <person name="Chen G.L."/>
            <person name="Cooper D."/>
            <person name="Coutinho P.M."/>
            <person name="Couturier J."/>
            <person name="Covert S."/>
            <person name="Cronk Q."/>
            <person name="Cunningham R."/>
            <person name="Davis J."/>
            <person name="Degroeve S."/>
            <person name="Dejardin A."/>
            <person name="Depamphilis C."/>
            <person name="Detter J."/>
            <person name="Dirks B."/>
            <person name="Dubchak I."/>
            <person name="Duplessis S."/>
            <person name="Ehlting J."/>
            <person name="Ellis B."/>
            <person name="Gendler K."/>
            <person name="Goodstein D."/>
            <person name="Gribskov M."/>
            <person name="Grimwood J."/>
            <person name="Groover A."/>
            <person name="Gunter L."/>
            <person name="Hamberger B."/>
            <person name="Heinze B."/>
            <person name="Helariutta Y."/>
            <person name="Henrissat B."/>
            <person name="Holligan D."/>
            <person name="Holt R."/>
            <person name="Huang W."/>
            <person name="Islam-Faridi N."/>
            <person name="Jones S."/>
            <person name="Jones-Rhoades M."/>
            <person name="Jorgensen R."/>
            <person name="Joshi C."/>
            <person name="Kangasjarvi J."/>
            <person name="Karlsson J."/>
            <person name="Kelleher C."/>
            <person name="Kirkpatrick R."/>
            <person name="Kirst M."/>
            <person name="Kohler A."/>
            <person name="Kalluri U."/>
            <person name="Larimer F."/>
            <person name="Leebens-Mack J."/>
            <person name="Leple J.C."/>
            <person name="Locascio P."/>
            <person name="Lou Y."/>
            <person name="Lucas S."/>
            <person name="Martin F."/>
            <person name="Montanini B."/>
            <person name="Napoli C."/>
            <person name="Nelson D.R."/>
            <person name="Nelson C."/>
            <person name="Nieminen K."/>
            <person name="Nilsson O."/>
            <person name="Pereda V."/>
            <person name="Peter G."/>
            <person name="Philippe R."/>
            <person name="Pilate G."/>
            <person name="Poliakov A."/>
            <person name="Razumovskaya J."/>
            <person name="Richardson P."/>
            <person name="Rinaldi C."/>
            <person name="Ritland K."/>
            <person name="Rouze P."/>
            <person name="Ryaboy D."/>
            <person name="Schmutz J."/>
            <person name="Schrader J."/>
            <person name="Segerman B."/>
            <person name="Shin H."/>
            <person name="Siddiqui A."/>
            <person name="Sterky F."/>
            <person name="Terry A."/>
            <person name="Tsai C.J."/>
            <person name="Uberbacher E."/>
            <person name="Unneberg P."/>
            <person name="Vahala J."/>
            <person name="Wall K."/>
            <person name="Wessler S."/>
            <person name="Yang G."/>
            <person name="Yin T."/>
            <person name="Douglas C."/>
            <person name="Marra M."/>
            <person name="Sandberg G."/>
            <person name="Van de Peer Y."/>
            <person name="Rokhsar D."/>
        </authorList>
    </citation>
    <scope>NUCLEOTIDE SEQUENCE [LARGE SCALE GENOMIC DNA]</scope>
    <source>
        <strain evidence="3">cv. Nisqually</strain>
    </source>
</reference>